<dbReference type="PANTHER" id="PTHR43103:SF3">
    <property type="entry name" value="ADP-L-GLYCERO-D-MANNO-HEPTOSE-6-EPIMERASE"/>
    <property type="match status" value="1"/>
</dbReference>
<reference evidence="6" key="1">
    <citation type="submission" date="2016-04" db="EMBL/GenBank/DDBJ databases">
        <authorList>
            <person name="Evans L.H."/>
            <person name="Alamgir A."/>
            <person name="Owens N."/>
            <person name="Weber N.D."/>
            <person name="Virtaneva K."/>
            <person name="Barbian K."/>
            <person name="Babar A."/>
            <person name="Rosenke K."/>
        </authorList>
    </citation>
    <scope>NUCLEOTIDE SEQUENCE</scope>
    <source>
        <strain evidence="6">86</strain>
    </source>
</reference>
<evidence type="ECO:0000313" key="6">
    <source>
        <dbReference type="EMBL" id="SBW03787.1"/>
    </source>
</evidence>
<feature type="binding site" evidence="4">
    <location>
        <position position="193"/>
    </location>
    <ligand>
        <name>substrate</name>
    </ligand>
</feature>
<dbReference type="InterPro" id="IPR011912">
    <property type="entry name" value="Heptose_epim"/>
</dbReference>
<dbReference type="NCBIfam" id="TIGR02197">
    <property type="entry name" value="heptose_epim"/>
    <property type="match status" value="1"/>
</dbReference>
<dbReference type="Pfam" id="PF01370">
    <property type="entry name" value="Epimerase"/>
    <property type="match status" value="1"/>
</dbReference>
<proteinExistence type="inferred from homology"/>
<keyword evidence="1 4" id="KW-0521">NADP</keyword>
<comment type="pathway">
    <text evidence="4">Nucleotide-sugar biosynthesis; ADP-L-glycero-beta-D-manno-heptose biosynthesis; ADP-L-glycero-beta-D-manno-heptose from D-glycero-beta-D-manno-heptose 7-phosphate: step 4/4.</text>
</comment>
<feature type="binding site" evidence="4">
    <location>
        <position position="286"/>
    </location>
    <ligand>
        <name>substrate</name>
    </ligand>
</feature>
<dbReference type="InterPro" id="IPR001509">
    <property type="entry name" value="Epimerase_deHydtase"/>
</dbReference>
<feature type="binding site" evidence="4">
    <location>
        <begin position="10"/>
        <end position="11"/>
    </location>
    <ligand>
        <name>NADP(+)</name>
        <dbReference type="ChEBI" id="CHEBI:58349"/>
    </ligand>
</feature>
<organism evidence="6">
    <name type="scientific">uncultured Alphaproteobacteria bacterium</name>
    <dbReference type="NCBI Taxonomy" id="91750"/>
    <lineage>
        <taxon>Bacteria</taxon>
        <taxon>Pseudomonadati</taxon>
        <taxon>Pseudomonadota</taxon>
        <taxon>Alphaproteobacteria</taxon>
        <taxon>environmental samples</taxon>
    </lineage>
</organism>
<evidence type="ECO:0000256" key="2">
    <source>
        <dbReference type="ARBA" id="ARBA00023235"/>
    </source>
</evidence>
<feature type="binding site" evidence="4">
    <location>
        <position position="175"/>
    </location>
    <ligand>
        <name>substrate</name>
    </ligand>
</feature>
<dbReference type="CDD" id="cd05248">
    <property type="entry name" value="ADP_GME_SDR_e"/>
    <property type="match status" value="1"/>
</dbReference>
<feature type="domain" description="NAD-dependent epimerase/dehydratase" evidence="5">
    <location>
        <begin position="3"/>
        <end position="249"/>
    </location>
</feature>
<keyword evidence="3 4" id="KW-0119">Carbohydrate metabolism</keyword>
<feature type="binding site" evidence="4">
    <location>
        <position position="147"/>
    </location>
    <ligand>
        <name>NADP(+)</name>
        <dbReference type="ChEBI" id="CHEBI:58349"/>
    </ligand>
</feature>
<keyword evidence="2 4" id="KW-0413">Isomerase</keyword>
<feature type="binding site" evidence="4">
    <location>
        <position position="184"/>
    </location>
    <ligand>
        <name>NADP(+)</name>
        <dbReference type="ChEBI" id="CHEBI:58349"/>
    </ligand>
</feature>
<comment type="catalytic activity">
    <reaction evidence="4">
        <text>ADP-D-glycero-beta-D-manno-heptose = ADP-L-glycero-beta-D-manno-heptose</text>
        <dbReference type="Rhea" id="RHEA:17577"/>
        <dbReference type="ChEBI" id="CHEBI:59967"/>
        <dbReference type="ChEBI" id="CHEBI:61506"/>
        <dbReference type="EC" id="5.1.3.20"/>
    </reaction>
</comment>
<comment type="domain">
    <text evidence="4">Contains a large N-terminal NADP-binding domain, and a smaller C-terminal substrate-binding domain.</text>
</comment>
<comment type="cofactor">
    <cofactor evidence="4">
        <name>NADP(+)</name>
        <dbReference type="ChEBI" id="CHEBI:58349"/>
    </cofactor>
    <text evidence="4">Binds 1 NADP(+) per subunit.</text>
</comment>
<feature type="binding site" evidence="4">
    <location>
        <position position="221"/>
    </location>
    <ligand>
        <name>substrate</name>
    </ligand>
</feature>
<dbReference type="UniPathway" id="UPA00356">
    <property type="reaction ID" value="UER00440"/>
</dbReference>
<feature type="binding site" evidence="4">
    <location>
        <begin position="31"/>
        <end position="32"/>
    </location>
    <ligand>
        <name>NADP(+)</name>
        <dbReference type="ChEBI" id="CHEBI:58349"/>
    </ligand>
</feature>
<evidence type="ECO:0000256" key="3">
    <source>
        <dbReference type="ARBA" id="ARBA00023277"/>
    </source>
</evidence>
<sequence length="328" mass="36395">MYVVTGGAGFIGSNIVAALERRGARDIVVVDRLRSGNKWRNVSKRGLADIVHPDRVLEFLETHVRKVEAVIHMGAISSTTETDADKILANNFSLTLALWKWCTAREKRFIYASSAATYGDGGQGFADEFSEAALARLRPMNPYGWSKHLFDRRVAAKVAAGLATPPQWAGLKFFNVYGPNEYHKGGQQSVIAQVYPRAAADAHCLLFKSHNPDYQDGGQLRDFVWVGDCAAVVMWLLDNPGVSGLFNLGTGQARSFVDLASAVYKALGKTPKIKFVDTPVEIRDRYQYFTQADMRSLRAAGYDKPFTSLESGIRQYVVEYLHTDDPYV</sequence>
<dbReference type="AlphaFoldDB" id="A0A212JWK7"/>
<comment type="caution">
    <text evidence="4">Lacks conserved residue(s) required for the propagation of feature annotation.</text>
</comment>
<dbReference type="HAMAP" id="MF_01601">
    <property type="entry name" value="Heptose_epimerase"/>
    <property type="match status" value="1"/>
</dbReference>
<evidence type="ECO:0000256" key="1">
    <source>
        <dbReference type="ARBA" id="ARBA00022857"/>
    </source>
</evidence>
<dbReference type="GO" id="GO:0097171">
    <property type="term" value="P:ADP-L-glycero-beta-D-manno-heptose biosynthetic process"/>
    <property type="evidence" value="ECO:0007669"/>
    <property type="project" value="UniProtKB-UniPathway"/>
</dbReference>
<feature type="binding site" evidence="4">
    <location>
        <position position="186"/>
    </location>
    <ligand>
        <name>substrate</name>
    </ligand>
</feature>
<dbReference type="PANTHER" id="PTHR43103">
    <property type="entry name" value="NUCLEOSIDE-DIPHOSPHATE-SUGAR EPIMERASE"/>
    <property type="match status" value="1"/>
</dbReference>
<gene>
    <name evidence="4 6" type="primary">hldD</name>
    <name evidence="6" type="ORF">KL86APRO_11769</name>
</gene>
<dbReference type="SUPFAM" id="SSF51735">
    <property type="entry name" value="NAD(P)-binding Rossmann-fold domains"/>
    <property type="match status" value="1"/>
</dbReference>
<dbReference type="EC" id="5.1.3.20" evidence="4"/>
<feature type="active site" description="Proton acceptor" evidence="4">
    <location>
        <position position="184"/>
    </location>
</feature>
<dbReference type="GO" id="GO:0005975">
    <property type="term" value="P:carbohydrate metabolic process"/>
    <property type="evidence" value="ECO:0007669"/>
    <property type="project" value="UniProtKB-UniRule"/>
</dbReference>
<dbReference type="EMBL" id="FLUO01000001">
    <property type="protein sequence ID" value="SBW03787.1"/>
    <property type="molecule type" value="Genomic_DNA"/>
</dbReference>
<comment type="similarity">
    <text evidence="4">Belongs to the NAD(P)-dependent epimerase/dehydratase family. HldD subfamily.</text>
</comment>
<feature type="binding site" evidence="4">
    <location>
        <position position="176"/>
    </location>
    <ligand>
        <name>NADP(+)</name>
        <dbReference type="ChEBI" id="CHEBI:58349"/>
    </ligand>
</feature>
<feature type="binding site" evidence="4">
    <location>
        <position position="90"/>
    </location>
    <ligand>
        <name>NADP(+)</name>
        <dbReference type="ChEBI" id="CHEBI:58349"/>
    </ligand>
</feature>
<feature type="binding site" evidence="4">
    <location>
        <position position="38"/>
    </location>
    <ligand>
        <name>NADP(+)</name>
        <dbReference type="ChEBI" id="CHEBI:58349"/>
    </ligand>
</feature>
<dbReference type="InterPro" id="IPR036291">
    <property type="entry name" value="NAD(P)-bd_dom_sf"/>
</dbReference>
<name>A0A212JWK7_9PROT</name>
<dbReference type="GO" id="GO:0050661">
    <property type="term" value="F:NADP binding"/>
    <property type="evidence" value="ECO:0007669"/>
    <property type="project" value="InterPro"/>
</dbReference>
<dbReference type="Gene3D" id="3.90.25.10">
    <property type="entry name" value="UDP-galactose 4-epimerase, domain 1"/>
    <property type="match status" value="1"/>
</dbReference>
<feature type="active site" description="Proton acceptor" evidence="4">
    <location>
        <position position="143"/>
    </location>
</feature>
<protein>
    <recommendedName>
        <fullName evidence="4">ADP-L-glycero-D-manno-heptose-6-epimerase</fullName>
        <ecNumber evidence="4">5.1.3.20</ecNumber>
    </recommendedName>
    <alternativeName>
        <fullName evidence="4">ADP-L-glycero-beta-D-manno-heptose-6-epimerase</fullName>
        <shortName evidence="4">ADP-glyceromanno-heptose 6-epimerase</shortName>
        <shortName evidence="4">ADP-hep 6-epimerase</shortName>
        <shortName evidence="4">AGME</shortName>
    </alternativeName>
</protein>
<feature type="binding site" evidence="4">
    <location>
        <begin position="73"/>
        <end position="77"/>
    </location>
    <ligand>
        <name>NADP(+)</name>
        <dbReference type="ChEBI" id="CHEBI:58349"/>
    </ligand>
</feature>
<comment type="function">
    <text evidence="4">Catalyzes the interconversion between ADP-D-glycero-beta-D-manno-heptose and ADP-L-glycero-beta-D-manno-heptose via an epimerization at carbon 6 of the heptose.</text>
</comment>
<feature type="binding site" evidence="4">
    <location>
        <begin position="207"/>
        <end position="210"/>
    </location>
    <ligand>
        <name>substrate</name>
    </ligand>
</feature>
<accession>A0A212JWK7</accession>
<evidence type="ECO:0000259" key="5">
    <source>
        <dbReference type="Pfam" id="PF01370"/>
    </source>
</evidence>
<comment type="subunit">
    <text evidence="4">Homopentamer.</text>
</comment>
<dbReference type="GO" id="GO:0008712">
    <property type="term" value="F:ADP-glyceromanno-heptose 6-epimerase activity"/>
    <property type="evidence" value="ECO:0007669"/>
    <property type="project" value="UniProtKB-UniRule"/>
</dbReference>
<dbReference type="Gene3D" id="3.40.50.720">
    <property type="entry name" value="NAD(P)-binding Rossmann-like Domain"/>
    <property type="match status" value="1"/>
</dbReference>
<evidence type="ECO:0000256" key="4">
    <source>
        <dbReference type="HAMAP-Rule" id="MF_01601"/>
    </source>
</evidence>